<accession>S4Y2Q1</accession>
<feature type="region of interest" description="Disordered" evidence="5">
    <location>
        <begin position="17"/>
        <end position="48"/>
    </location>
</feature>
<dbReference type="AlphaFoldDB" id="S4Y2Q1"/>
<reference evidence="7 8" key="1">
    <citation type="journal article" date="2013" name="Sci. Rep.">
        <title>Extraordinary expansion of a Sorangium cellulosum genome from an alkaline milieu.</title>
        <authorList>
            <person name="Han K."/>
            <person name="Li Z.F."/>
            <person name="Peng R."/>
            <person name="Zhu L.P."/>
            <person name="Zhou T."/>
            <person name="Wang L.G."/>
            <person name="Li S.G."/>
            <person name="Zhang X.B."/>
            <person name="Hu W."/>
            <person name="Wu Z.H."/>
            <person name="Qin N."/>
            <person name="Li Y.Z."/>
        </authorList>
    </citation>
    <scope>NUCLEOTIDE SEQUENCE [LARGE SCALE GENOMIC DNA]</scope>
    <source>
        <strain evidence="7 8">So0157-2</strain>
    </source>
</reference>
<feature type="compositionally biased region" description="Low complexity" evidence="5">
    <location>
        <begin position="25"/>
        <end position="34"/>
    </location>
</feature>
<dbReference type="PROSITE" id="PS50072">
    <property type="entry name" value="CSA_PPIASE_2"/>
    <property type="match status" value="1"/>
</dbReference>
<evidence type="ECO:0000313" key="7">
    <source>
        <dbReference type="EMBL" id="AGP38756.1"/>
    </source>
</evidence>
<dbReference type="InterPro" id="IPR029000">
    <property type="entry name" value="Cyclophilin-like_dom_sf"/>
</dbReference>
<gene>
    <name evidence="7" type="ORF">SCE1572_32285</name>
</gene>
<dbReference type="SUPFAM" id="SSF50891">
    <property type="entry name" value="Cyclophilin-like"/>
    <property type="match status" value="1"/>
</dbReference>
<comment type="catalytic activity">
    <reaction evidence="4">
        <text>[protein]-peptidylproline (omega=180) = [protein]-peptidylproline (omega=0)</text>
        <dbReference type="Rhea" id="RHEA:16237"/>
        <dbReference type="Rhea" id="RHEA-COMP:10747"/>
        <dbReference type="Rhea" id="RHEA-COMP:10748"/>
        <dbReference type="ChEBI" id="CHEBI:83833"/>
        <dbReference type="ChEBI" id="CHEBI:83834"/>
        <dbReference type="EC" id="5.2.1.8"/>
    </reaction>
</comment>
<dbReference type="STRING" id="1254432.SCE1572_32285"/>
<dbReference type="Pfam" id="PF00160">
    <property type="entry name" value="Pro_isomerase"/>
    <property type="match status" value="1"/>
</dbReference>
<comment type="similarity">
    <text evidence="1 4">Belongs to the cyclophilin-type PPIase family.</text>
</comment>
<organism evidence="7 8">
    <name type="scientific">Sorangium cellulosum So0157-2</name>
    <dbReference type="NCBI Taxonomy" id="1254432"/>
    <lineage>
        <taxon>Bacteria</taxon>
        <taxon>Pseudomonadati</taxon>
        <taxon>Myxococcota</taxon>
        <taxon>Polyangia</taxon>
        <taxon>Polyangiales</taxon>
        <taxon>Polyangiaceae</taxon>
        <taxon>Sorangium</taxon>
    </lineage>
</organism>
<evidence type="ECO:0000256" key="5">
    <source>
        <dbReference type="SAM" id="MobiDB-lite"/>
    </source>
</evidence>
<dbReference type="PRINTS" id="PR00153">
    <property type="entry name" value="CSAPPISMRASE"/>
</dbReference>
<name>S4Y2Q1_SORCE</name>
<dbReference type="PANTHER" id="PTHR45625">
    <property type="entry name" value="PEPTIDYL-PROLYL CIS-TRANS ISOMERASE-RELATED"/>
    <property type="match status" value="1"/>
</dbReference>
<feature type="domain" description="PPIase cyclophilin-type" evidence="6">
    <location>
        <begin position="90"/>
        <end position="242"/>
    </location>
</feature>
<dbReference type="InterPro" id="IPR020892">
    <property type="entry name" value="Cyclophilin-type_PPIase_CS"/>
</dbReference>
<keyword evidence="3 4" id="KW-0413">Isomerase</keyword>
<dbReference type="GO" id="GO:0006457">
    <property type="term" value="P:protein folding"/>
    <property type="evidence" value="ECO:0007669"/>
    <property type="project" value="InterPro"/>
</dbReference>
<dbReference type="PATRIC" id="fig|1254432.3.peg.7315"/>
<dbReference type="eggNOG" id="COG0652">
    <property type="taxonomic scope" value="Bacteria"/>
</dbReference>
<dbReference type="RefSeq" id="WP_020738361.1">
    <property type="nucleotide sequence ID" value="NC_021658.1"/>
</dbReference>
<evidence type="ECO:0000259" key="6">
    <source>
        <dbReference type="PROSITE" id="PS50072"/>
    </source>
</evidence>
<dbReference type="CDD" id="cd00317">
    <property type="entry name" value="cyclophilin"/>
    <property type="match status" value="1"/>
</dbReference>
<dbReference type="Gene3D" id="2.40.100.10">
    <property type="entry name" value="Cyclophilin-like"/>
    <property type="match status" value="1"/>
</dbReference>
<sequence length="247" mass="25519">MLLAFPFAAGCDDGDGGGGGGGAAGSSASTSSASAGGGGAAACGPDVDAPEEVLPGAADPEAGVFTLAEALADLPEGPGPLRAILDTDKGEITCELFPEQAPNAVANFVGLARGRRPFRDSATGSWVKRRFYDGLTFHRVIPEFMAQGGDPLGTGEGWPGYEFDDEISALEHRAGTLAYANAGADTNGSQFYITEVATDWLDGDYTIFGQCAPVEVVTAMTHVETDEDDKPLVELRLREVTITRCAP</sequence>
<comment type="function">
    <text evidence="4">PPIases accelerate the folding of proteins. It catalyzes the cis-trans isomerization of proline imidic peptide bonds in oligopeptides.</text>
</comment>
<dbReference type="InterPro" id="IPR044666">
    <property type="entry name" value="Cyclophilin_A-like"/>
</dbReference>
<dbReference type="EMBL" id="CP003969">
    <property type="protein sequence ID" value="AGP38756.1"/>
    <property type="molecule type" value="Genomic_DNA"/>
</dbReference>
<protein>
    <recommendedName>
        <fullName evidence="4">Peptidyl-prolyl cis-trans isomerase</fullName>
        <shortName evidence="4">PPIase</shortName>
        <ecNumber evidence="4">5.2.1.8</ecNumber>
    </recommendedName>
</protein>
<dbReference type="HOGENOM" id="CLU_012062_16_3_7"/>
<proteinExistence type="inferred from homology"/>
<dbReference type="PROSITE" id="PS00170">
    <property type="entry name" value="CSA_PPIASE_1"/>
    <property type="match status" value="1"/>
</dbReference>
<dbReference type="KEGG" id="scu:SCE1572_32285"/>
<dbReference type="EC" id="5.2.1.8" evidence="4"/>
<evidence type="ECO:0000256" key="3">
    <source>
        <dbReference type="ARBA" id="ARBA00023235"/>
    </source>
</evidence>
<evidence type="ECO:0000256" key="4">
    <source>
        <dbReference type="RuleBase" id="RU363019"/>
    </source>
</evidence>
<dbReference type="GO" id="GO:0003755">
    <property type="term" value="F:peptidyl-prolyl cis-trans isomerase activity"/>
    <property type="evidence" value="ECO:0007669"/>
    <property type="project" value="UniProtKB-UniRule"/>
</dbReference>
<evidence type="ECO:0000256" key="2">
    <source>
        <dbReference type="ARBA" id="ARBA00023110"/>
    </source>
</evidence>
<evidence type="ECO:0000313" key="8">
    <source>
        <dbReference type="Proteomes" id="UP000014803"/>
    </source>
</evidence>
<keyword evidence="2 4" id="KW-0697">Rotamase</keyword>
<evidence type="ECO:0000256" key="1">
    <source>
        <dbReference type="ARBA" id="ARBA00007365"/>
    </source>
</evidence>
<dbReference type="InterPro" id="IPR002130">
    <property type="entry name" value="Cyclophilin-type_PPIase_dom"/>
</dbReference>
<dbReference type="PANTHER" id="PTHR45625:SF4">
    <property type="entry name" value="PEPTIDYLPROLYL ISOMERASE DOMAIN AND WD REPEAT-CONTAINING PROTEIN 1"/>
    <property type="match status" value="1"/>
</dbReference>
<dbReference type="OrthoDB" id="9807797at2"/>
<dbReference type="Proteomes" id="UP000014803">
    <property type="component" value="Chromosome"/>
</dbReference>